<dbReference type="EMBL" id="KI517385">
    <property type="protein sequence ID" value="ESQ51248.1"/>
    <property type="molecule type" value="Genomic_DNA"/>
</dbReference>
<dbReference type="Gramene" id="ESQ51248">
    <property type="protein sequence ID" value="ESQ51248"/>
    <property type="gene ID" value="EUTSA_v10017817mg"/>
</dbReference>
<evidence type="ECO:0008006" key="3">
    <source>
        <dbReference type="Google" id="ProtNLM"/>
    </source>
</evidence>
<dbReference type="STRING" id="72664.V4MFD4"/>
<name>V4MFD4_EUTSA</name>
<reference evidence="1 2" key="1">
    <citation type="journal article" date="2013" name="Front. Plant Sci.">
        <title>The Reference Genome of the Halophytic Plant Eutrema salsugineum.</title>
        <authorList>
            <person name="Yang R."/>
            <person name="Jarvis D.E."/>
            <person name="Chen H."/>
            <person name="Beilstein M.A."/>
            <person name="Grimwood J."/>
            <person name="Jenkins J."/>
            <person name="Shu S."/>
            <person name="Prochnik S."/>
            <person name="Xin M."/>
            <person name="Ma C."/>
            <person name="Schmutz J."/>
            <person name="Wing R.A."/>
            <person name="Mitchell-Olds T."/>
            <person name="Schumaker K.S."/>
            <person name="Wang X."/>
        </authorList>
    </citation>
    <scope>NUCLEOTIDE SEQUENCE [LARGE SCALE GENOMIC DNA]</scope>
</reference>
<evidence type="ECO:0000313" key="1">
    <source>
        <dbReference type="EMBL" id="ESQ51248.1"/>
    </source>
</evidence>
<protein>
    <recommendedName>
        <fullName evidence="3">RNase H type-1 domain-containing protein</fullName>
    </recommendedName>
</protein>
<dbReference type="Proteomes" id="UP000030689">
    <property type="component" value="Unassembled WGS sequence"/>
</dbReference>
<dbReference type="KEGG" id="eus:EUTSA_v10017817mg"/>
<evidence type="ECO:0000313" key="2">
    <source>
        <dbReference type="Proteomes" id="UP000030689"/>
    </source>
</evidence>
<organism evidence="1 2">
    <name type="scientific">Eutrema salsugineum</name>
    <name type="common">Saltwater cress</name>
    <name type="synonym">Sisymbrium salsugineum</name>
    <dbReference type="NCBI Taxonomy" id="72664"/>
    <lineage>
        <taxon>Eukaryota</taxon>
        <taxon>Viridiplantae</taxon>
        <taxon>Streptophyta</taxon>
        <taxon>Embryophyta</taxon>
        <taxon>Tracheophyta</taxon>
        <taxon>Spermatophyta</taxon>
        <taxon>Magnoliopsida</taxon>
        <taxon>eudicotyledons</taxon>
        <taxon>Gunneridae</taxon>
        <taxon>Pentapetalae</taxon>
        <taxon>rosids</taxon>
        <taxon>malvids</taxon>
        <taxon>Brassicales</taxon>
        <taxon>Brassicaceae</taxon>
        <taxon>Eutremeae</taxon>
        <taxon>Eutrema</taxon>
    </lineage>
</organism>
<dbReference type="AlphaFoldDB" id="V4MFD4"/>
<sequence length="213" mass="24620">MLVYHLIYQDTKQWDEPLLRVCFQPEDVSLILGLRPTKNHTLDGYAWNHTKSGIYLVKSGYDLIRRAKLAQNTDDIYHWILWYIWKARNDKIFNGKEIFPVDTLIHAKIEAESWRSANKPEVDEDAIDETTPILLTPLSLPDAQRFPICQVDASWIENGLVSGLGWSLRKEISEEIFGLQGCRRSLSALHAGLESLLWVMSCVRDRQIISVHF</sequence>
<gene>
    <name evidence="1" type="ORF">EUTSA_v10017817mg</name>
</gene>
<dbReference type="OMA" id="PHAIFEC"/>
<proteinExistence type="predicted"/>
<accession>V4MFD4</accession>
<dbReference type="eggNOG" id="KOG1075">
    <property type="taxonomic scope" value="Eukaryota"/>
</dbReference>
<keyword evidence="2" id="KW-1185">Reference proteome</keyword>